<dbReference type="Proteomes" id="UP001164746">
    <property type="component" value="Chromosome 6"/>
</dbReference>
<evidence type="ECO:0000259" key="7">
    <source>
        <dbReference type="PROSITE" id="PS51303"/>
    </source>
</evidence>
<dbReference type="Pfam" id="PF00412">
    <property type="entry name" value="LIM"/>
    <property type="match status" value="1"/>
</dbReference>
<dbReference type="InterPro" id="IPR047120">
    <property type="entry name" value="Pk/Esn/Tes"/>
</dbReference>
<keyword evidence="3 5" id="KW-0862">Zinc</keyword>
<protein>
    <submittedName>
        <fullName evidence="8">PRIC3-like protein</fullName>
    </submittedName>
</protein>
<evidence type="ECO:0000256" key="2">
    <source>
        <dbReference type="ARBA" id="ARBA00022737"/>
    </source>
</evidence>
<dbReference type="CDD" id="cd09830">
    <property type="entry name" value="PET_LIMPETin_LIM-9"/>
    <property type="match status" value="1"/>
</dbReference>
<dbReference type="InterPro" id="IPR010442">
    <property type="entry name" value="PET_domain"/>
</dbReference>
<dbReference type="Gene3D" id="2.10.110.10">
    <property type="entry name" value="Cysteine Rich Protein"/>
    <property type="match status" value="1"/>
</dbReference>
<evidence type="ECO:0000259" key="6">
    <source>
        <dbReference type="PROSITE" id="PS50023"/>
    </source>
</evidence>
<dbReference type="PROSITE" id="PS50023">
    <property type="entry name" value="LIM_DOMAIN_2"/>
    <property type="match status" value="1"/>
</dbReference>
<keyword evidence="4 5" id="KW-0440">LIM domain</keyword>
<keyword evidence="1 5" id="KW-0479">Metal-binding</keyword>
<evidence type="ECO:0000256" key="5">
    <source>
        <dbReference type="PROSITE-ProRule" id="PRU00125"/>
    </source>
</evidence>
<dbReference type="PANTHER" id="PTHR24211">
    <property type="entry name" value="LIM DOMAIN-CONTAINING PROTEIN"/>
    <property type="match status" value="1"/>
</dbReference>
<feature type="non-terminal residue" evidence="8">
    <location>
        <position position="222"/>
    </location>
</feature>
<gene>
    <name evidence="8" type="ORF">MAR_018287</name>
</gene>
<accession>A0ABY7EIV2</accession>
<organism evidence="8 9">
    <name type="scientific">Mya arenaria</name>
    <name type="common">Soft-shell clam</name>
    <dbReference type="NCBI Taxonomy" id="6604"/>
    <lineage>
        <taxon>Eukaryota</taxon>
        <taxon>Metazoa</taxon>
        <taxon>Spiralia</taxon>
        <taxon>Lophotrochozoa</taxon>
        <taxon>Mollusca</taxon>
        <taxon>Bivalvia</taxon>
        <taxon>Autobranchia</taxon>
        <taxon>Heteroconchia</taxon>
        <taxon>Euheterodonta</taxon>
        <taxon>Imparidentia</taxon>
        <taxon>Neoheterodontei</taxon>
        <taxon>Myida</taxon>
        <taxon>Myoidea</taxon>
        <taxon>Myidae</taxon>
        <taxon>Mya</taxon>
    </lineage>
</organism>
<dbReference type="PROSITE" id="PS00478">
    <property type="entry name" value="LIM_DOMAIN_1"/>
    <property type="match status" value="1"/>
</dbReference>
<evidence type="ECO:0000313" key="8">
    <source>
        <dbReference type="EMBL" id="WAR08329.1"/>
    </source>
</evidence>
<feature type="domain" description="PET" evidence="7">
    <location>
        <begin position="42"/>
        <end position="151"/>
    </location>
</feature>
<evidence type="ECO:0000256" key="3">
    <source>
        <dbReference type="ARBA" id="ARBA00022833"/>
    </source>
</evidence>
<reference evidence="8" key="1">
    <citation type="submission" date="2022-11" db="EMBL/GenBank/DDBJ databases">
        <title>Centuries of genome instability and evolution in soft-shell clam transmissible cancer (bioRxiv).</title>
        <authorList>
            <person name="Hart S.F.M."/>
            <person name="Yonemitsu M.A."/>
            <person name="Giersch R.M."/>
            <person name="Beal B.F."/>
            <person name="Arriagada G."/>
            <person name="Davis B.W."/>
            <person name="Ostrander E.A."/>
            <person name="Goff S.P."/>
            <person name="Metzger M.J."/>
        </authorList>
    </citation>
    <scope>NUCLEOTIDE SEQUENCE</scope>
    <source>
        <strain evidence="8">MELC-2E11</strain>
        <tissue evidence="8">Siphon/mantle</tissue>
    </source>
</reference>
<feature type="non-terminal residue" evidence="8">
    <location>
        <position position="1"/>
    </location>
</feature>
<name>A0ABY7EIV2_MYAAR</name>
<dbReference type="PANTHER" id="PTHR24211:SF37">
    <property type="entry name" value="PROTEIN ESPINAS-LIKE PROTEIN"/>
    <property type="match status" value="1"/>
</dbReference>
<dbReference type="EMBL" id="CP111017">
    <property type="protein sequence ID" value="WAR08329.1"/>
    <property type="molecule type" value="Genomic_DNA"/>
</dbReference>
<feature type="domain" description="LIM zinc-binding" evidence="6">
    <location>
        <begin position="150"/>
        <end position="215"/>
    </location>
</feature>
<keyword evidence="9" id="KW-1185">Reference proteome</keyword>
<sequence length="222" mass="25508">QKKQDSQDEDGRSTCVACGCPRELHDIYNENFVNVRDRLGWQREDDPGSTSTKEHTLRQGFSWVPPGLTSEQIEEYMDQLPNHKVPRLHSPGEKYRDIQLIYQLPKQDLSGDYCKTLCGPMEMKEFKVFRELRDNIAMDIANIKPAISNTSCFTCGGEIEKGELVVLASKMSTDVCFHPACFLCTTCEELLVDLTYCQHSRKLYCERHYAELIRPRCPACDE</sequence>
<dbReference type="InterPro" id="IPR001781">
    <property type="entry name" value="Znf_LIM"/>
</dbReference>
<dbReference type="Pfam" id="PF06297">
    <property type="entry name" value="PET"/>
    <property type="match status" value="1"/>
</dbReference>
<evidence type="ECO:0000256" key="4">
    <source>
        <dbReference type="ARBA" id="ARBA00023038"/>
    </source>
</evidence>
<keyword evidence="2" id="KW-0677">Repeat</keyword>
<evidence type="ECO:0000256" key="1">
    <source>
        <dbReference type="ARBA" id="ARBA00022723"/>
    </source>
</evidence>
<dbReference type="PROSITE" id="PS51303">
    <property type="entry name" value="PET"/>
    <property type="match status" value="1"/>
</dbReference>
<evidence type="ECO:0000313" key="9">
    <source>
        <dbReference type="Proteomes" id="UP001164746"/>
    </source>
</evidence>
<dbReference type="SUPFAM" id="SSF57716">
    <property type="entry name" value="Glucocorticoid receptor-like (DNA-binding domain)"/>
    <property type="match status" value="1"/>
</dbReference>
<proteinExistence type="predicted"/>
<dbReference type="SMART" id="SM00132">
    <property type="entry name" value="LIM"/>
    <property type="match status" value="1"/>
</dbReference>